<keyword evidence="2" id="KW-1133">Transmembrane helix</keyword>
<dbReference type="EMBL" id="KF184845">
    <property type="protein sequence ID" value="AGT16814.1"/>
    <property type="molecule type" value="Genomic_DNA"/>
</dbReference>
<keyword evidence="2" id="KW-0472">Membrane</keyword>
<gene>
    <name evidence="3" type="ORF">SHCRBa_012_A01_F_130</name>
</gene>
<reference evidence="3" key="1">
    <citation type="submission" date="2013-05" db="EMBL/GenBank/DDBJ databases">
        <title>Building the sugarcane genome for biotechnology and identifying evolutionary trends.</title>
        <authorList>
            <person name="De Setta N."/>
            <person name="Monteiro-Vitorello C.B."/>
            <person name="Metcalfe C.J."/>
            <person name="Cruz G.M.Q."/>
            <person name="Del Bem L.E."/>
            <person name="Vicentini R."/>
            <person name="Nogueira F.T.S."/>
            <person name="Campos R.A."/>
            <person name="Nunes S.L."/>
            <person name="Turrini P.C.G."/>
            <person name="Vieira A.P."/>
            <person name="Cruz E.A.O."/>
            <person name="Correa T.C.S."/>
            <person name="Hotta C.T."/>
            <person name="de Mello-Varani A."/>
            <person name="Vautrin S."/>
            <person name="Trindade A.S."/>
            <person name="Vilela M.M."/>
            <person name="Horta C.L."/>
            <person name="Sato P.M."/>
            <person name="de Andrade R.F."/>
            <person name="Nishiyama M.Y."/>
            <person name="Cardoso-Silva C.B."/>
            <person name="Scortecci K.C."/>
            <person name="Garcia A.A.F."/>
            <person name="Carneiro M.S."/>
            <person name="Kim C."/>
            <person name="Paterson A.H."/>
            <person name="Berges H."/>
            <person name="D'Hont A."/>
            <person name="de-Souza A.P."/>
            <person name="Souza G.M."/>
            <person name="Vincentz M."/>
            <person name="Kitajima J.P."/>
            <person name="Van Sluys M.-A."/>
        </authorList>
    </citation>
    <scope>NUCLEOTIDE SEQUENCE</scope>
</reference>
<dbReference type="PANTHER" id="PTHR33640">
    <property type="entry name" value="TRANSMEMBRANE PROTEIN"/>
    <property type="match status" value="1"/>
</dbReference>
<sequence length="277" mass="28983">MAAADARAALSRSRVVARVLVHAAQVVGLVVILRALAEFPWAAAAAPTILRFAASFLAPPRLCFLVANAIVIFLATFFPRDAASLSPSFADFSGSPSSNGDALQQHPFLAFLEDPQLQALPRITESEPSGTGEQAPPPPEEEVPVFEDKQAVHVKTVRAQPPRRTMSEKTTRGGAAAAADRSSTTSAASPELRRAKSENGRRRQQRRSAAAAPAAAELGTDDAEAFRQAVEAFIAKQQTWFHREESMVIARAAGGGGAGGEDGPGKIAGAAAAVVVK</sequence>
<evidence type="ECO:0000256" key="2">
    <source>
        <dbReference type="SAM" id="Phobius"/>
    </source>
</evidence>
<dbReference type="AlphaFoldDB" id="A0A059Q185"/>
<proteinExistence type="predicted"/>
<evidence type="ECO:0008006" key="4">
    <source>
        <dbReference type="Google" id="ProtNLM"/>
    </source>
</evidence>
<feature type="compositionally biased region" description="Low complexity" evidence="1">
    <location>
        <begin position="172"/>
        <end position="189"/>
    </location>
</feature>
<name>A0A059Q185_9POAL</name>
<feature type="compositionally biased region" description="Basic and acidic residues" evidence="1">
    <location>
        <begin position="191"/>
        <end position="201"/>
    </location>
</feature>
<organism evidence="3">
    <name type="scientific">Saccharum hybrid cultivar R570</name>
    <dbReference type="NCBI Taxonomy" id="131158"/>
    <lineage>
        <taxon>Eukaryota</taxon>
        <taxon>Viridiplantae</taxon>
        <taxon>Streptophyta</taxon>
        <taxon>Embryophyta</taxon>
        <taxon>Tracheophyta</taxon>
        <taxon>Spermatophyta</taxon>
        <taxon>Magnoliopsida</taxon>
        <taxon>Liliopsida</taxon>
        <taxon>Poales</taxon>
        <taxon>Poaceae</taxon>
        <taxon>PACMAD clade</taxon>
        <taxon>Panicoideae</taxon>
        <taxon>Andropogonodae</taxon>
        <taxon>Andropogoneae</taxon>
        <taxon>Saccharinae</taxon>
        <taxon>Saccharum</taxon>
        <taxon>Saccharum officinarum species complex</taxon>
    </lineage>
</organism>
<keyword evidence="2" id="KW-0812">Transmembrane</keyword>
<feature type="transmembrane region" description="Helical" evidence="2">
    <location>
        <begin position="15"/>
        <end position="37"/>
    </location>
</feature>
<evidence type="ECO:0000313" key="3">
    <source>
        <dbReference type="EMBL" id="AGT16814.1"/>
    </source>
</evidence>
<evidence type="ECO:0000256" key="1">
    <source>
        <dbReference type="SAM" id="MobiDB-lite"/>
    </source>
</evidence>
<accession>A0A059Q185</accession>
<protein>
    <recommendedName>
        <fullName evidence="4">DUF4408 domain-containing protein</fullName>
    </recommendedName>
</protein>
<feature type="compositionally biased region" description="Low complexity" evidence="1">
    <location>
        <begin position="207"/>
        <end position="216"/>
    </location>
</feature>
<feature type="region of interest" description="Disordered" evidence="1">
    <location>
        <begin position="125"/>
        <end position="220"/>
    </location>
</feature>
<dbReference type="PANTHER" id="PTHR33640:SF8">
    <property type="entry name" value="TRANSMEMBRANE PROTEIN"/>
    <property type="match status" value="1"/>
</dbReference>
<feature type="transmembrane region" description="Helical" evidence="2">
    <location>
        <begin position="57"/>
        <end position="78"/>
    </location>
</feature>